<protein>
    <submittedName>
        <fullName evidence="4">BURP domain-containing protein BNM2A-like</fullName>
    </submittedName>
</protein>
<keyword evidence="3" id="KW-1185">Reference proteome</keyword>
<proteinExistence type="predicted"/>
<dbReference type="GeneID" id="113731306"/>
<dbReference type="InterPro" id="IPR004873">
    <property type="entry name" value="BURP_dom"/>
</dbReference>
<keyword evidence="1" id="KW-0732">Signal</keyword>
<sequence>MAAGLHSCIFIFHALVVLECVCGSRARKIAEEPLNVHDHKETHEMLQTTRHNLNAPIYAPDSDNPGRKHVANGVPEKLDQMSPSVSSDKDHMYELAVKVFFTDKQIKLGNRIPIYFPVVEPSARPPLLSREEADSIPFSSSQLPYLLHLFSFSQDSRQAKAMIDTLSHCEFKSATEDAKFCATSLESMLDSAREILGSKAPLKVVTTNHLTEQTSSILQNYTIQDEPRVISPARMVACHVLPYPYAVFYCHTKKDNKLLKVSLVGENGGRVDAAAVCHMDTSDWDPNHLAFRVLKTVPGGSPICHFLPENNLVWVASTPVY</sequence>
<dbReference type="PANTHER" id="PTHR31236:SF41">
    <property type="entry name" value="BURP DOMAIN PROTEIN USPL1"/>
    <property type="match status" value="1"/>
</dbReference>
<reference evidence="4" key="2">
    <citation type="submission" date="2025-08" db="UniProtKB">
        <authorList>
            <consortium name="RefSeq"/>
        </authorList>
    </citation>
    <scope>IDENTIFICATION</scope>
    <source>
        <tissue evidence="4">Leaves</tissue>
    </source>
</reference>
<name>A0A6P6WAM4_COFAR</name>
<dbReference type="AlphaFoldDB" id="A0A6P6WAM4"/>
<evidence type="ECO:0000256" key="1">
    <source>
        <dbReference type="SAM" id="SignalP"/>
    </source>
</evidence>
<dbReference type="Proteomes" id="UP001652660">
    <property type="component" value="Chromosome 2e"/>
</dbReference>
<dbReference type="PANTHER" id="PTHR31236">
    <property type="entry name" value="BURP DOMAIN PROTEIN USPL1-LIKE"/>
    <property type="match status" value="1"/>
</dbReference>
<dbReference type="PROSITE" id="PS51277">
    <property type="entry name" value="BURP"/>
    <property type="match status" value="1"/>
</dbReference>
<evidence type="ECO:0000313" key="4">
    <source>
        <dbReference type="RefSeq" id="XP_027112289.1"/>
    </source>
</evidence>
<dbReference type="RefSeq" id="XP_027112289.1">
    <property type="nucleotide sequence ID" value="XM_027256488.2"/>
</dbReference>
<feature type="chain" id="PRO_5044650783" evidence="1">
    <location>
        <begin position="27"/>
        <end position="321"/>
    </location>
</feature>
<gene>
    <name evidence="4" type="primary">LOC113731306</name>
</gene>
<accession>A0A6P6WAM4</accession>
<feature type="domain" description="BURP" evidence="2">
    <location>
        <begin position="100"/>
        <end position="317"/>
    </location>
</feature>
<evidence type="ECO:0000259" key="2">
    <source>
        <dbReference type="PROSITE" id="PS51277"/>
    </source>
</evidence>
<dbReference type="InterPro" id="IPR044816">
    <property type="entry name" value="BURP"/>
</dbReference>
<dbReference type="Pfam" id="PF03181">
    <property type="entry name" value="BURP"/>
    <property type="match status" value="1"/>
</dbReference>
<organism evidence="3 4">
    <name type="scientific">Coffea arabica</name>
    <name type="common">Arabian coffee</name>
    <dbReference type="NCBI Taxonomy" id="13443"/>
    <lineage>
        <taxon>Eukaryota</taxon>
        <taxon>Viridiplantae</taxon>
        <taxon>Streptophyta</taxon>
        <taxon>Embryophyta</taxon>
        <taxon>Tracheophyta</taxon>
        <taxon>Spermatophyta</taxon>
        <taxon>Magnoliopsida</taxon>
        <taxon>eudicotyledons</taxon>
        <taxon>Gunneridae</taxon>
        <taxon>Pentapetalae</taxon>
        <taxon>asterids</taxon>
        <taxon>lamiids</taxon>
        <taxon>Gentianales</taxon>
        <taxon>Rubiaceae</taxon>
        <taxon>Ixoroideae</taxon>
        <taxon>Gardenieae complex</taxon>
        <taxon>Bertiereae - Coffeeae clade</taxon>
        <taxon>Coffeeae</taxon>
        <taxon>Coffea</taxon>
    </lineage>
</organism>
<dbReference type="OrthoDB" id="1909293at2759"/>
<dbReference type="SMART" id="SM01045">
    <property type="entry name" value="BURP"/>
    <property type="match status" value="1"/>
</dbReference>
<feature type="signal peptide" evidence="1">
    <location>
        <begin position="1"/>
        <end position="26"/>
    </location>
</feature>
<reference evidence="3" key="1">
    <citation type="journal article" date="2025" name="Foods">
        <title>Unveiling the Microbial Signatures of Arabica Coffee Cherries: Insights into Ripeness Specific Diversity, Functional Traits, and Implications for Quality and Safety.</title>
        <authorList>
            <consortium name="RefSeq"/>
            <person name="Tenea G.N."/>
            <person name="Cifuentes V."/>
            <person name="Reyes P."/>
            <person name="Cevallos-Vallejos M."/>
        </authorList>
    </citation>
    <scope>NUCLEOTIDE SEQUENCE [LARGE SCALE GENOMIC DNA]</scope>
</reference>
<evidence type="ECO:0000313" key="3">
    <source>
        <dbReference type="Proteomes" id="UP001652660"/>
    </source>
</evidence>